<name>A0A9P4X281_9PLEO</name>
<proteinExistence type="predicted"/>
<dbReference type="EMBL" id="SWKV01000001">
    <property type="protein sequence ID" value="KAF3048405.1"/>
    <property type="molecule type" value="Genomic_DNA"/>
</dbReference>
<evidence type="ECO:0008006" key="3">
    <source>
        <dbReference type="Google" id="ProtNLM"/>
    </source>
</evidence>
<gene>
    <name evidence="1" type="ORF">E8E12_011772</name>
</gene>
<dbReference type="AlphaFoldDB" id="A0A9P4X281"/>
<dbReference type="OrthoDB" id="3830579at2759"/>
<keyword evidence="2" id="KW-1185">Reference proteome</keyword>
<sequence length="231" mass="25311">MAIVEVGMMRVQTGKTPMDARSPDGQLLLSAWGAVMGAPGGPQRVCWGTELEDASRIWCFFDWEGLEQHASFAKTFGAEATQRFGQVFMPGFTKHVHLSTTPLSCPLTEVVLASFPSSISAPQKDVVATRFREFKASALDHCADVRGVSAGWGHEDDFPVHHRAVGGDSCTMLQEKGCLFFALIGWGGARERMAFRDTDVYKAHIHLLTEMEGCVALSTFHLSCSTLERAR</sequence>
<evidence type="ECO:0000313" key="2">
    <source>
        <dbReference type="Proteomes" id="UP000758155"/>
    </source>
</evidence>
<reference evidence="1" key="1">
    <citation type="submission" date="2019-04" db="EMBL/GenBank/DDBJ databases">
        <title>Sequencing of skin fungus with MAO and IRED activity.</title>
        <authorList>
            <person name="Marsaioli A.J."/>
            <person name="Bonatto J.M.C."/>
            <person name="Reis Junior O."/>
        </authorList>
    </citation>
    <scope>NUCLEOTIDE SEQUENCE</scope>
    <source>
        <strain evidence="1">28M1</strain>
    </source>
</reference>
<comment type="caution">
    <text evidence="1">The sequence shown here is derived from an EMBL/GenBank/DDBJ whole genome shotgun (WGS) entry which is preliminary data.</text>
</comment>
<dbReference type="Proteomes" id="UP000758155">
    <property type="component" value="Unassembled WGS sequence"/>
</dbReference>
<evidence type="ECO:0000313" key="1">
    <source>
        <dbReference type="EMBL" id="KAF3048405.1"/>
    </source>
</evidence>
<protein>
    <recommendedName>
        <fullName evidence="3">ABM domain-containing protein</fullName>
    </recommendedName>
</protein>
<accession>A0A9P4X281</accession>
<dbReference type="Gene3D" id="3.30.70.100">
    <property type="match status" value="1"/>
</dbReference>
<organism evidence="1 2">
    <name type="scientific">Didymella heteroderae</name>
    <dbReference type="NCBI Taxonomy" id="1769908"/>
    <lineage>
        <taxon>Eukaryota</taxon>
        <taxon>Fungi</taxon>
        <taxon>Dikarya</taxon>
        <taxon>Ascomycota</taxon>
        <taxon>Pezizomycotina</taxon>
        <taxon>Dothideomycetes</taxon>
        <taxon>Pleosporomycetidae</taxon>
        <taxon>Pleosporales</taxon>
        <taxon>Pleosporineae</taxon>
        <taxon>Didymellaceae</taxon>
        <taxon>Didymella</taxon>
    </lineage>
</organism>